<keyword evidence="1" id="KW-0812">Transmembrane</keyword>
<evidence type="ECO:0000313" key="3">
    <source>
        <dbReference type="Proteomes" id="UP000290932"/>
    </source>
</evidence>
<feature type="transmembrane region" description="Helical" evidence="1">
    <location>
        <begin position="6"/>
        <end position="26"/>
    </location>
</feature>
<evidence type="ECO:0000313" key="2">
    <source>
        <dbReference type="EMBL" id="RXE55449.1"/>
    </source>
</evidence>
<dbReference type="EMBL" id="LHQS01000003">
    <property type="protein sequence ID" value="RXE55449.1"/>
    <property type="molecule type" value="Genomic_DNA"/>
</dbReference>
<evidence type="ECO:0000256" key="1">
    <source>
        <dbReference type="SAM" id="Phobius"/>
    </source>
</evidence>
<dbReference type="Proteomes" id="UP000290932">
    <property type="component" value="Unassembled WGS sequence"/>
</dbReference>
<sequence length="64" mass="7445">MTLGSILLALFGIIILFQLFMMYVMYRCIRQQQDEIDLLQGKTSFSEDDLEMLIKAARNVADLR</sequence>
<gene>
    <name evidence="2" type="ORF">ABH15_11985</name>
</gene>
<protein>
    <submittedName>
        <fullName evidence="2">Uncharacterized protein</fullName>
    </submittedName>
</protein>
<accession>A0A498GXD1</accession>
<name>A0A498GXD1_9EURY</name>
<proteinExistence type="predicted"/>
<keyword evidence="3" id="KW-1185">Reference proteome</keyword>
<dbReference type="AlphaFoldDB" id="A0A498GXD1"/>
<keyword evidence="1" id="KW-1133">Transmembrane helix</keyword>
<dbReference type="RefSeq" id="WP_128694634.1">
    <property type="nucleotide sequence ID" value="NZ_LHQS01000003.1"/>
</dbReference>
<keyword evidence="1" id="KW-0472">Membrane</keyword>
<reference evidence="2 3" key="1">
    <citation type="journal article" date="2015" name="Int. J. Syst. Evol. Microbiol.">
        <title>Methanoculleus taiwanensis sp. nov., a methanogen isolated from deep marine sediment at the deformation front area near Taiwan.</title>
        <authorList>
            <person name="Weng C.Y."/>
            <person name="Chen S.C."/>
            <person name="Lai M.C."/>
            <person name="Wu S.Y."/>
            <person name="Lin S."/>
            <person name="Yang T.F."/>
            <person name="Chen P.C."/>
        </authorList>
    </citation>
    <scope>NUCLEOTIDE SEQUENCE [LARGE SCALE GENOMIC DNA]</scope>
    <source>
        <strain evidence="2 3">CYW4</strain>
    </source>
</reference>
<organism evidence="2 3">
    <name type="scientific">Methanoculleus taiwanensis</name>
    <dbReference type="NCBI Taxonomy" id="1550565"/>
    <lineage>
        <taxon>Archaea</taxon>
        <taxon>Methanobacteriati</taxon>
        <taxon>Methanobacteriota</taxon>
        <taxon>Stenosarchaea group</taxon>
        <taxon>Methanomicrobia</taxon>
        <taxon>Methanomicrobiales</taxon>
        <taxon>Methanomicrobiaceae</taxon>
        <taxon>Methanoculleus</taxon>
    </lineage>
</organism>
<comment type="caution">
    <text evidence="2">The sequence shown here is derived from an EMBL/GenBank/DDBJ whole genome shotgun (WGS) entry which is preliminary data.</text>
</comment>